<dbReference type="PROSITE" id="PS51186">
    <property type="entry name" value="GNAT"/>
    <property type="match status" value="1"/>
</dbReference>
<evidence type="ECO:0000313" key="3">
    <source>
        <dbReference type="Proteomes" id="UP000579136"/>
    </source>
</evidence>
<gene>
    <name evidence="2" type="ORF">HNQ45_001207</name>
</gene>
<sequence length="182" mass="21376">MFTYKIDDEISLKLVDRNDAEDIFQLTVKSRDYLKEWLPWPTYIREVSDTKKFIENSMQNYVDNKSLVTAIIFKGKVAGIASFNSFDWSSRIGQIGYFLGEEFQGHGIMTKVVRALMDIGFKEFRLNKIEIRAATENVKSRKIPERLGFTEEGTLRQVQWLYDHFVDHVVYGMLKDEWVDLN</sequence>
<dbReference type="GO" id="GO:1990189">
    <property type="term" value="F:protein N-terminal-serine acetyltransferase activity"/>
    <property type="evidence" value="ECO:0007669"/>
    <property type="project" value="TreeGrafter"/>
</dbReference>
<name>A0A9Q2D036_9STAP</name>
<dbReference type="EMBL" id="JACHHF010000006">
    <property type="protein sequence ID" value="MBB5176320.1"/>
    <property type="molecule type" value="Genomic_DNA"/>
</dbReference>
<organism evidence="2 3">
    <name type="scientific">Nosocomiicoccus ampullae</name>
    <dbReference type="NCBI Taxonomy" id="489910"/>
    <lineage>
        <taxon>Bacteria</taxon>
        <taxon>Bacillati</taxon>
        <taxon>Bacillota</taxon>
        <taxon>Bacilli</taxon>
        <taxon>Bacillales</taxon>
        <taxon>Staphylococcaceae</taxon>
        <taxon>Nosocomiicoccus</taxon>
    </lineage>
</organism>
<dbReference type="Proteomes" id="UP000579136">
    <property type="component" value="Unassembled WGS sequence"/>
</dbReference>
<dbReference type="CDD" id="cd04301">
    <property type="entry name" value="NAT_SF"/>
    <property type="match status" value="1"/>
</dbReference>
<dbReference type="PANTHER" id="PTHR43441:SF12">
    <property type="entry name" value="RIBOSOMAL N-ACETYLTRANSFERASE YDAF-RELATED"/>
    <property type="match status" value="1"/>
</dbReference>
<keyword evidence="3" id="KW-1185">Reference proteome</keyword>
<dbReference type="Pfam" id="PF13302">
    <property type="entry name" value="Acetyltransf_3"/>
    <property type="match status" value="1"/>
</dbReference>
<evidence type="ECO:0000313" key="2">
    <source>
        <dbReference type="EMBL" id="MBB5176320.1"/>
    </source>
</evidence>
<dbReference type="GO" id="GO:0005737">
    <property type="term" value="C:cytoplasm"/>
    <property type="evidence" value="ECO:0007669"/>
    <property type="project" value="TreeGrafter"/>
</dbReference>
<keyword evidence="2" id="KW-0808">Transferase</keyword>
<keyword evidence="2" id="KW-0012">Acyltransferase</keyword>
<dbReference type="EC" id="2.3.1.-" evidence="2"/>
<dbReference type="InterPro" id="IPR016181">
    <property type="entry name" value="Acyl_CoA_acyltransferase"/>
</dbReference>
<dbReference type="RefSeq" id="WP_183674591.1">
    <property type="nucleotide sequence ID" value="NZ_CBCRYX010000005.1"/>
</dbReference>
<evidence type="ECO:0000259" key="1">
    <source>
        <dbReference type="PROSITE" id="PS51186"/>
    </source>
</evidence>
<dbReference type="SUPFAM" id="SSF55729">
    <property type="entry name" value="Acyl-CoA N-acyltransferases (Nat)"/>
    <property type="match status" value="1"/>
</dbReference>
<accession>A0A9Q2D036</accession>
<protein>
    <submittedName>
        <fullName evidence="2">Ribosomal-protein-serine acetyltransferase</fullName>
        <ecNumber evidence="2">2.3.1.-</ecNumber>
    </submittedName>
</protein>
<dbReference type="InterPro" id="IPR000182">
    <property type="entry name" value="GNAT_dom"/>
</dbReference>
<reference evidence="2 3" key="1">
    <citation type="submission" date="2020-08" db="EMBL/GenBank/DDBJ databases">
        <title>Genomic Encyclopedia of Type Strains, Phase IV (KMG-IV): sequencing the most valuable type-strain genomes for metagenomic binning, comparative biology and taxonomic classification.</title>
        <authorList>
            <person name="Goeker M."/>
        </authorList>
    </citation>
    <scope>NUCLEOTIDE SEQUENCE [LARGE SCALE GENOMIC DNA]</scope>
    <source>
        <strain evidence="2 3">DSM 19163</strain>
    </source>
</reference>
<feature type="domain" description="N-acetyltransferase" evidence="1">
    <location>
        <begin position="10"/>
        <end position="176"/>
    </location>
</feature>
<dbReference type="Gene3D" id="3.40.630.30">
    <property type="match status" value="1"/>
</dbReference>
<dbReference type="PANTHER" id="PTHR43441">
    <property type="entry name" value="RIBOSOMAL-PROTEIN-SERINE ACETYLTRANSFERASE"/>
    <property type="match status" value="1"/>
</dbReference>
<dbReference type="InterPro" id="IPR051908">
    <property type="entry name" value="Ribosomal_N-acetyltransferase"/>
</dbReference>
<comment type="caution">
    <text evidence="2">The sequence shown here is derived from an EMBL/GenBank/DDBJ whole genome shotgun (WGS) entry which is preliminary data.</text>
</comment>
<proteinExistence type="predicted"/>
<dbReference type="AlphaFoldDB" id="A0A9Q2D036"/>
<dbReference type="GO" id="GO:0008999">
    <property type="term" value="F:protein-N-terminal-alanine acetyltransferase activity"/>
    <property type="evidence" value="ECO:0007669"/>
    <property type="project" value="TreeGrafter"/>
</dbReference>